<dbReference type="Proteomes" id="UP000054047">
    <property type="component" value="Unassembled WGS sequence"/>
</dbReference>
<evidence type="ECO:0000313" key="1">
    <source>
        <dbReference type="EMBL" id="KIH46521.1"/>
    </source>
</evidence>
<keyword evidence="2" id="KW-1185">Reference proteome</keyword>
<name>A0A0C2FNS6_9BILA</name>
<organism evidence="1 2">
    <name type="scientific">Ancylostoma duodenale</name>
    <dbReference type="NCBI Taxonomy" id="51022"/>
    <lineage>
        <taxon>Eukaryota</taxon>
        <taxon>Metazoa</taxon>
        <taxon>Ecdysozoa</taxon>
        <taxon>Nematoda</taxon>
        <taxon>Chromadorea</taxon>
        <taxon>Rhabditida</taxon>
        <taxon>Rhabditina</taxon>
        <taxon>Rhabditomorpha</taxon>
        <taxon>Strongyloidea</taxon>
        <taxon>Ancylostomatidae</taxon>
        <taxon>Ancylostomatinae</taxon>
        <taxon>Ancylostoma</taxon>
    </lineage>
</organism>
<protein>
    <submittedName>
        <fullName evidence="1">Uncharacterized protein</fullName>
    </submittedName>
</protein>
<dbReference type="AlphaFoldDB" id="A0A0C2FNS6"/>
<accession>A0A0C2FNS6</accession>
<evidence type="ECO:0000313" key="2">
    <source>
        <dbReference type="Proteomes" id="UP000054047"/>
    </source>
</evidence>
<gene>
    <name evidence="1" type="ORF">ANCDUO_23426</name>
</gene>
<dbReference type="EMBL" id="KN769061">
    <property type="protein sequence ID" value="KIH46521.1"/>
    <property type="molecule type" value="Genomic_DNA"/>
</dbReference>
<sequence>MLMLSLKLLMIWRTYRRVFSASCETS</sequence>
<proteinExistence type="predicted"/>
<reference evidence="1 2" key="1">
    <citation type="submission" date="2013-12" db="EMBL/GenBank/DDBJ databases">
        <title>Draft genome of the parsitic nematode Ancylostoma duodenale.</title>
        <authorList>
            <person name="Mitreva M."/>
        </authorList>
    </citation>
    <scope>NUCLEOTIDE SEQUENCE [LARGE SCALE GENOMIC DNA]</scope>
    <source>
        <strain evidence="1 2">Zhejiang</strain>
    </source>
</reference>